<dbReference type="Proteomes" id="UP001223336">
    <property type="component" value="Unassembled WGS sequence"/>
</dbReference>
<proteinExistence type="predicted"/>
<dbReference type="PANTHER" id="PTHR20974:SF0">
    <property type="entry name" value="UPF0585 PROTEIN CG18661"/>
    <property type="match status" value="1"/>
</dbReference>
<dbReference type="EMBL" id="CP133217">
    <property type="protein sequence ID" value="WML85628.1"/>
    <property type="molecule type" value="Genomic_DNA"/>
</dbReference>
<evidence type="ECO:0000313" key="1">
    <source>
        <dbReference type="EMBL" id="MDQ5770744.1"/>
    </source>
</evidence>
<dbReference type="RefSeq" id="WP_308136416.1">
    <property type="nucleotide sequence ID" value="NZ_CP133197.1"/>
</dbReference>
<dbReference type="EMBL" id="JAVFKN010000038">
    <property type="protein sequence ID" value="MDQ5770744.1"/>
    <property type="molecule type" value="Genomic_DNA"/>
</dbReference>
<keyword evidence="3" id="KW-1185">Reference proteome</keyword>
<evidence type="ECO:0000313" key="2">
    <source>
        <dbReference type="EMBL" id="WML85628.1"/>
    </source>
</evidence>
<sequence length="202" mass="22920">MMTAKPFSEACEENKAPILAVIQPLLQDCAAVLEIGSGTGQHAVHFAAQLPHLLWHTSDVREHHAGIQCWLDEANLPNTRNPVPLDVMHDPWPELNVQAVYSANTVHIMGWEAVEALFAGVGKLLPNKGLFMLYGPFNYKGQYTSESNARFDQWLQMRDPRSGIRDFADLNRLAERAGMYLQQDYTMPVNNRLLVWHRRMQA</sequence>
<evidence type="ECO:0000313" key="3">
    <source>
        <dbReference type="Proteomes" id="UP001223336"/>
    </source>
</evidence>
<gene>
    <name evidence="1" type="ORF">RCC75_19605</name>
    <name evidence="2" type="ORF">RCG00_15130</name>
</gene>
<dbReference type="SUPFAM" id="SSF53335">
    <property type="entry name" value="S-adenosyl-L-methionine-dependent methyltransferases"/>
    <property type="match status" value="1"/>
</dbReference>
<dbReference type="InterPro" id="IPR029063">
    <property type="entry name" value="SAM-dependent_MTases_sf"/>
</dbReference>
<dbReference type="Proteomes" id="UP001229862">
    <property type="component" value="Chromosome"/>
</dbReference>
<dbReference type="InterPro" id="IPR010342">
    <property type="entry name" value="DUF938"/>
</dbReference>
<dbReference type="AlphaFoldDB" id="A0AA51QW28"/>
<dbReference type="PANTHER" id="PTHR20974">
    <property type="entry name" value="UPF0585 PROTEIN CG18661"/>
    <property type="match status" value="1"/>
</dbReference>
<dbReference type="Pfam" id="PF06080">
    <property type="entry name" value="DUF938"/>
    <property type="match status" value="1"/>
</dbReference>
<accession>A0AA51QW28</accession>
<dbReference type="Gene3D" id="3.40.50.150">
    <property type="entry name" value="Vaccinia Virus protein VP39"/>
    <property type="match status" value="1"/>
</dbReference>
<protein>
    <submittedName>
        <fullName evidence="2">DUF938 domain-containing protein</fullName>
    </submittedName>
</protein>
<organism evidence="2">
    <name type="scientific">Thiothrix subterranea</name>
    <dbReference type="NCBI Taxonomy" id="2735563"/>
    <lineage>
        <taxon>Bacteria</taxon>
        <taxon>Pseudomonadati</taxon>
        <taxon>Pseudomonadota</taxon>
        <taxon>Gammaproteobacteria</taxon>
        <taxon>Thiotrichales</taxon>
        <taxon>Thiotrichaceae</taxon>
        <taxon>Thiothrix</taxon>
    </lineage>
</organism>
<name>A0AA51QW28_9GAMM</name>
<reference evidence="2 3" key="1">
    <citation type="submission" date="2023-08" db="EMBL/GenBank/DDBJ databases">
        <title>New molecular markers tilS and rpoB for phylogenetic and monitoring studies of the genus Thiothrix biodiversity.</title>
        <authorList>
            <person name="Ravin N.V."/>
            <person name="Smolyakov D."/>
            <person name="Markov N.D."/>
            <person name="Beletsky A.V."/>
            <person name="Mardanov A.V."/>
            <person name="Rudenko T.S."/>
            <person name="Grabovich M.Y."/>
        </authorList>
    </citation>
    <scope>NUCLEOTIDE SEQUENCE</scope>
    <source>
        <strain evidence="2">DNT52</strain>
        <strain evidence="1 3">H33</strain>
    </source>
</reference>